<dbReference type="OrthoDB" id="9772014at2"/>
<keyword evidence="4" id="KW-0812">Transmembrane</keyword>
<dbReference type="Proteomes" id="UP000297693">
    <property type="component" value="Unassembled WGS sequence"/>
</dbReference>
<evidence type="ECO:0000313" key="9">
    <source>
        <dbReference type="EMBL" id="TGL61774.1"/>
    </source>
</evidence>
<keyword evidence="3" id="KW-1134">Transmembrane beta strand</keyword>
<evidence type="ECO:0000313" key="10">
    <source>
        <dbReference type="Proteomes" id="UP000297693"/>
    </source>
</evidence>
<protein>
    <submittedName>
        <fullName evidence="9">Transporter, Ompp1/FadL/TodX family protein</fullName>
    </submittedName>
</protein>
<gene>
    <name evidence="9" type="ORF">EHQ58_03930</name>
</gene>
<evidence type="ECO:0000256" key="3">
    <source>
        <dbReference type="ARBA" id="ARBA00022452"/>
    </source>
</evidence>
<feature type="signal peptide" evidence="8">
    <location>
        <begin position="1"/>
        <end position="19"/>
    </location>
</feature>
<evidence type="ECO:0000256" key="4">
    <source>
        <dbReference type="ARBA" id="ARBA00022692"/>
    </source>
</evidence>
<dbReference type="GO" id="GO:0015483">
    <property type="term" value="F:long-chain fatty acid transporting porin activity"/>
    <property type="evidence" value="ECO:0007669"/>
    <property type="project" value="TreeGrafter"/>
</dbReference>
<organism evidence="9 10">
    <name type="scientific">Leptospira ognonensis</name>
    <dbReference type="NCBI Taxonomy" id="2484945"/>
    <lineage>
        <taxon>Bacteria</taxon>
        <taxon>Pseudomonadati</taxon>
        <taxon>Spirochaetota</taxon>
        <taxon>Spirochaetia</taxon>
        <taxon>Leptospirales</taxon>
        <taxon>Leptospiraceae</taxon>
        <taxon>Leptospira</taxon>
    </lineage>
</organism>
<keyword evidence="7" id="KW-0998">Cell outer membrane</keyword>
<sequence>MKQIKLSLLLLLSASPILASEPFNNIQGFYGERAAGLGGAFTALSDDPSGAYYNPAGLGFTHNDGISISASNFKNAKRSYLNIDTPGQTYNQTSQGYNPNFVGLVKNFDKWKFAFSIVNTYNYAYNRADQVNYPLVSPTINTTRNYTKENYSQLLVGPSIAYLLTDKLSLGATLYYLSDTKNVARTQFQQFSDLSYVMRSYVDNRQTSGIMPIIGIQYQPWQKLSLGMSIRRIIVTGGNRLYNEVYVDSARRAGTSAVDFVEGTGDGFSSIENGVITNKPKLTTAIPQTSEIRWGVAFFPTARFLASFDIIHTTGYKKRRNQDEFSGAGSRITYTTTDTEIRELTRSATTNFALGMEYYIMDTFSVLGGIYTNEPNTKKVSWAQSAADLYLQTAVANQVSATSGENSIVYRIPRSGNDPRNEYSRNRGISLGFSWVTSKSSLSVTYIREVGNGNSRIDPNSLSQSFEYSAHSVYIMVSSRN</sequence>
<dbReference type="RefSeq" id="WP_135622226.1">
    <property type="nucleotide sequence ID" value="NZ_RQGD01000014.1"/>
</dbReference>
<proteinExistence type="inferred from homology"/>
<keyword evidence="10" id="KW-1185">Reference proteome</keyword>
<name>A0A4R9KAF6_9LEPT</name>
<comment type="caution">
    <text evidence="9">The sequence shown here is derived from an EMBL/GenBank/DDBJ whole genome shotgun (WGS) entry which is preliminary data.</text>
</comment>
<dbReference type="GO" id="GO:0009279">
    <property type="term" value="C:cell outer membrane"/>
    <property type="evidence" value="ECO:0007669"/>
    <property type="project" value="UniProtKB-SubCell"/>
</dbReference>
<comment type="subcellular location">
    <subcellularLocation>
        <location evidence="1">Cell outer membrane</location>
        <topology evidence="1">Multi-pass membrane protein</topology>
    </subcellularLocation>
</comment>
<feature type="chain" id="PRO_5020974889" evidence="8">
    <location>
        <begin position="20"/>
        <end position="481"/>
    </location>
</feature>
<reference evidence="9" key="1">
    <citation type="journal article" date="2019" name="PLoS Negl. Trop. Dis.">
        <title>Revisiting the worldwide diversity of Leptospira species in the environment.</title>
        <authorList>
            <person name="Vincent A.T."/>
            <person name="Schiettekatte O."/>
            <person name="Bourhy P."/>
            <person name="Veyrier F.J."/>
            <person name="Picardeau M."/>
        </authorList>
    </citation>
    <scope>NUCLEOTIDE SEQUENCE [LARGE SCALE GENOMIC DNA]</scope>
    <source>
        <strain evidence="9">201702476</strain>
    </source>
</reference>
<evidence type="ECO:0000256" key="5">
    <source>
        <dbReference type="ARBA" id="ARBA00022729"/>
    </source>
</evidence>
<evidence type="ECO:0000256" key="1">
    <source>
        <dbReference type="ARBA" id="ARBA00004571"/>
    </source>
</evidence>
<evidence type="ECO:0000256" key="7">
    <source>
        <dbReference type="ARBA" id="ARBA00023237"/>
    </source>
</evidence>
<evidence type="ECO:0000256" key="6">
    <source>
        <dbReference type="ARBA" id="ARBA00023136"/>
    </source>
</evidence>
<evidence type="ECO:0000256" key="2">
    <source>
        <dbReference type="ARBA" id="ARBA00008163"/>
    </source>
</evidence>
<dbReference type="EMBL" id="RQGD01000014">
    <property type="protein sequence ID" value="TGL61774.1"/>
    <property type="molecule type" value="Genomic_DNA"/>
</dbReference>
<keyword evidence="5 8" id="KW-0732">Signal</keyword>
<dbReference type="InterPro" id="IPR005017">
    <property type="entry name" value="OMPP1/FadL/TodX"/>
</dbReference>
<dbReference type="AlphaFoldDB" id="A0A4R9KAF6"/>
<evidence type="ECO:0000256" key="8">
    <source>
        <dbReference type="SAM" id="SignalP"/>
    </source>
</evidence>
<comment type="similarity">
    <text evidence="2">Belongs to the OmpP1/FadL family.</text>
</comment>
<dbReference type="SUPFAM" id="SSF56935">
    <property type="entry name" value="Porins"/>
    <property type="match status" value="1"/>
</dbReference>
<dbReference type="PANTHER" id="PTHR35093:SF8">
    <property type="entry name" value="OUTER MEMBRANE PROTEIN NMB0088-RELATED"/>
    <property type="match status" value="1"/>
</dbReference>
<keyword evidence="6" id="KW-0472">Membrane</keyword>
<accession>A0A4R9KAF6</accession>
<dbReference type="Gene3D" id="2.40.160.60">
    <property type="entry name" value="Outer membrane protein transport protein (OMPP1/FadL/TodX)"/>
    <property type="match status" value="1"/>
</dbReference>
<dbReference type="PANTHER" id="PTHR35093">
    <property type="entry name" value="OUTER MEMBRANE PROTEIN NMB0088-RELATED"/>
    <property type="match status" value="1"/>
</dbReference>